<sequence>FVQGCSECNIQYNSMISSVELLKCFSSEIRCTSECGTITIESCADITFTFPTSSSAVLIVCTNSRNVLLRADRDGQIVKETVISIKDQQGEGEGEGEGFSEMANAAPLQHPQIRTLWDGSSFDSQPIERDNAHVSGHIRNLNG</sequence>
<evidence type="ECO:0000313" key="3">
    <source>
        <dbReference type="Proteomes" id="UP000035740"/>
    </source>
</evidence>
<dbReference type="EMBL" id="KQ121832">
    <property type="protein sequence ID" value="KMS64806.1"/>
    <property type="molecule type" value="Genomic_DNA"/>
</dbReference>
<dbReference type="AlphaFoldDB" id="A0A0J7YMI0"/>
<accession>A0A0J7YMI0</accession>
<dbReference type="GO" id="GO:0003779">
    <property type="term" value="F:actin binding"/>
    <property type="evidence" value="ECO:0007669"/>
    <property type="project" value="InterPro"/>
</dbReference>
<evidence type="ECO:0000259" key="1">
    <source>
        <dbReference type="PROSITE" id="PS51329"/>
    </source>
</evidence>
<dbReference type="GO" id="GO:0007010">
    <property type="term" value="P:cytoskeleton organization"/>
    <property type="evidence" value="ECO:0007669"/>
    <property type="project" value="InterPro"/>
</dbReference>
<dbReference type="InterPro" id="IPR016098">
    <property type="entry name" value="CAP/MinC_C"/>
</dbReference>
<reference evidence="2 3" key="1">
    <citation type="journal article" date="2014" name="Nature">
        <title>The genome of the recently domesticated crop plant sugar beet (Beta vulgaris).</title>
        <authorList>
            <person name="Dohm J.C."/>
            <person name="Minoche A.E."/>
            <person name="Holtgrawe D."/>
            <person name="Capella-Gutierrez S."/>
            <person name="Zakrzewski F."/>
            <person name="Tafer H."/>
            <person name="Rupp O."/>
            <person name="Sorensen T.R."/>
            <person name="Stracke R."/>
            <person name="Reinhardt R."/>
            <person name="Goesmann A."/>
            <person name="Kraft T."/>
            <person name="Schulz B."/>
            <person name="Stadler P.F."/>
            <person name="Schmidt T."/>
            <person name="Gabaldon T."/>
            <person name="Lehrach H."/>
            <person name="Weisshaar B."/>
            <person name="Himmelbauer H."/>
        </authorList>
    </citation>
    <scope>NUCLEOTIDE SEQUENCE [LARGE SCALE GENOMIC DNA]</scope>
    <source>
        <tissue evidence="2">Taproot</tissue>
    </source>
</reference>
<dbReference type="Gene3D" id="2.160.20.70">
    <property type="match status" value="1"/>
</dbReference>
<organism evidence="2 3">
    <name type="scientific">Beta vulgaris subsp. vulgaris</name>
    <name type="common">Beet</name>
    <dbReference type="NCBI Taxonomy" id="3555"/>
    <lineage>
        <taxon>Eukaryota</taxon>
        <taxon>Viridiplantae</taxon>
        <taxon>Streptophyta</taxon>
        <taxon>Embryophyta</taxon>
        <taxon>Tracheophyta</taxon>
        <taxon>Spermatophyta</taxon>
        <taxon>Magnoliopsida</taxon>
        <taxon>eudicotyledons</taxon>
        <taxon>Gunneridae</taxon>
        <taxon>Pentapetalae</taxon>
        <taxon>Caryophyllales</taxon>
        <taxon>Chenopodiaceae</taxon>
        <taxon>Betoideae</taxon>
        <taxon>Beta</taxon>
    </lineage>
</organism>
<keyword evidence="3" id="KW-1185">Reference proteome</keyword>
<dbReference type="InterPro" id="IPR013912">
    <property type="entry name" value="Adenylate_cyclase-assoc_CAP_C"/>
</dbReference>
<dbReference type="InterPro" id="IPR036223">
    <property type="entry name" value="CAP_C_sf"/>
</dbReference>
<dbReference type="Gramene" id="KMS64806">
    <property type="protein sequence ID" value="KMS64806"/>
    <property type="gene ID" value="BVRB_042470"/>
</dbReference>
<name>A0A0J7YMI0_BETVV</name>
<dbReference type="InterPro" id="IPR017901">
    <property type="entry name" value="C-CAP_CF_C-like"/>
</dbReference>
<evidence type="ECO:0000313" key="2">
    <source>
        <dbReference type="EMBL" id="KMS64806.1"/>
    </source>
</evidence>
<feature type="non-terminal residue" evidence="2">
    <location>
        <position position="1"/>
    </location>
</feature>
<dbReference type="Pfam" id="PF08603">
    <property type="entry name" value="CAP_C"/>
    <property type="match status" value="1"/>
</dbReference>
<dbReference type="SUPFAM" id="SSF69340">
    <property type="entry name" value="C-terminal domain of adenylylcyclase associated protein"/>
    <property type="match status" value="1"/>
</dbReference>
<dbReference type="Proteomes" id="UP000035740">
    <property type="component" value="Unassembled WGS sequence"/>
</dbReference>
<protein>
    <recommendedName>
        <fullName evidence="1">C-CAP/cofactor C-like domain-containing protein</fullName>
    </recommendedName>
</protein>
<proteinExistence type="predicted"/>
<dbReference type="OrthoDB" id="77251at2759"/>
<dbReference type="PROSITE" id="PS51329">
    <property type="entry name" value="C_CAP_COFACTOR_C"/>
    <property type="match status" value="1"/>
</dbReference>
<feature type="domain" description="C-CAP/cofactor C-like" evidence="1">
    <location>
        <begin position="1"/>
        <end position="107"/>
    </location>
</feature>
<gene>
    <name evidence="2" type="ORF">BVRB_042470</name>
</gene>